<evidence type="ECO:0000256" key="13">
    <source>
        <dbReference type="ARBA" id="ARBA00022777"/>
    </source>
</evidence>
<evidence type="ECO:0000256" key="23">
    <source>
        <dbReference type="ARBA" id="ARBA00068393"/>
    </source>
</evidence>
<keyword evidence="10" id="KW-0597">Phosphoprotein</keyword>
<comment type="subcellular location">
    <subcellularLocation>
        <location evidence="2">Cell junction</location>
        <location evidence="2">Focal adhesion</location>
    </subcellularLocation>
    <subcellularLocation>
        <location evidence="3">Cytoplasm</location>
        <location evidence="3">Perinuclear region</location>
    </subcellularLocation>
    <subcellularLocation>
        <location evidence="1">Cytoplasmic vesicle</location>
        <location evidence="1">Clathrin-coated vesicle</location>
    </subcellularLocation>
    <subcellularLocation>
        <location evidence="4">Golgi apparatus</location>
        <location evidence="4">trans-Golgi network</location>
    </subcellularLocation>
</comment>
<evidence type="ECO:0000256" key="16">
    <source>
        <dbReference type="ARBA" id="ARBA00022990"/>
    </source>
</evidence>
<dbReference type="InterPro" id="IPR000719">
    <property type="entry name" value="Prot_kinase_dom"/>
</dbReference>
<dbReference type="CDD" id="cd14036">
    <property type="entry name" value="STKc_GAK"/>
    <property type="match status" value="1"/>
</dbReference>
<dbReference type="PANTHER" id="PTHR23172:SF34">
    <property type="entry name" value="CYCLIN-G-ASSOCIATED KINASE"/>
    <property type="match status" value="1"/>
</dbReference>
<dbReference type="Pfam" id="PF10409">
    <property type="entry name" value="PTEN_C2"/>
    <property type="match status" value="1"/>
</dbReference>
<evidence type="ECO:0000256" key="18">
    <source>
        <dbReference type="ARBA" id="ARBA00023306"/>
    </source>
</evidence>
<evidence type="ECO:0000256" key="24">
    <source>
        <dbReference type="ARBA" id="ARBA00076380"/>
    </source>
</evidence>
<dbReference type="InterPro" id="IPR036869">
    <property type="entry name" value="J_dom_sf"/>
</dbReference>
<feature type="domain" description="Protein kinase" evidence="26">
    <location>
        <begin position="39"/>
        <end position="316"/>
    </location>
</feature>
<feature type="non-terminal residue" evidence="29">
    <location>
        <position position="1283"/>
    </location>
</feature>
<dbReference type="GO" id="GO:0005794">
    <property type="term" value="C:Golgi apparatus"/>
    <property type="evidence" value="ECO:0007669"/>
    <property type="project" value="UniProtKB-SubCell"/>
</dbReference>
<feature type="compositionally biased region" description="Low complexity" evidence="25">
    <location>
        <begin position="737"/>
        <end position="753"/>
    </location>
</feature>
<evidence type="ECO:0000259" key="27">
    <source>
        <dbReference type="PROSITE" id="PS50076"/>
    </source>
</evidence>
<evidence type="ECO:0000256" key="19">
    <source>
        <dbReference type="ARBA" id="ARBA00023329"/>
    </source>
</evidence>
<keyword evidence="14" id="KW-0067">ATP-binding</keyword>
<dbReference type="InterPro" id="IPR014020">
    <property type="entry name" value="Tensin_C2-dom"/>
</dbReference>
<comment type="catalytic activity">
    <reaction evidence="20">
        <text>L-threonyl-[protein] + ATP = O-phospho-L-threonyl-[protein] + ADP + H(+)</text>
        <dbReference type="Rhea" id="RHEA:46608"/>
        <dbReference type="Rhea" id="RHEA-COMP:11060"/>
        <dbReference type="Rhea" id="RHEA-COMP:11605"/>
        <dbReference type="ChEBI" id="CHEBI:15378"/>
        <dbReference type="ChEBI" id="CHEBI:30013"/>
        <dbReference type="ChEBI" id="CHEBI:30616"/>
        <dbReference type="ChEBI" id="CHEBI:61977"/>
        <dbReference type="ChEBI" id="CHEBI:456216"/>
        <dbReference type="EC" id="2.7.11.1"/>
    </reaction>
</comment>
<dbReference type="GO" id="GO:0048471">
    <property type="term" value="C:perinuclear region of cytoplasm"/>
    <property type="evidence" value="ECO:0007669"/>
    <property type="project" value="UniProtKB-SubCell"/>
</dbReference>
<accession>A0A7K8RVD1</accession>
<dbReference type="EMBL" id="VWYZ01000181">
    <property type="protein sequence ID" value="NXF21701.1"/>
    <property type="molecule type" value="Genomic_DNA"/>
</dbReference>
<evidence type="ECO:0000256" key="1">
    <source>
        <dbReference type="ARBA" id="ARBA00004132"/>
    </source>
</evidence>
<keyword evidence="8" id="KW-0963">Cytoplasm</keyword>
<evidence type="ECO:0000256" key="9">
    <source>
        <dbReference type="ARBA" id="ARBA00022527"/>
    </source>
</evidence>
<dbReference type="Proteomes" id="UP000574210">
    <property type="component" value="Unassembled WGS sequence"/>
</dbReference>
<dbReference type="InterPro" id="IPR029021">
    <property type="entry name" value="Prot-tyrosine_phosphatase-like"/>
</dbReference>
<evidence type="ECO:0000313" key="29">
    <source>
        <dbReference type="EMBL" id="NXF21701.1"/>
    </source>
</evidence>
<evidence type="ECO:0000256" key="20">
    <source>
        <dbReference type="ARBA" id="ARBA00047899"/>
    </source>
</evidence>
<dbReference type="PROSITE" id="PS51182">
    <property type="entry name" value="C2_TENSIN"/>
    <property type="match status" value="1"/>
</dbReference>
<dbReference type="SUPFAM" id="SSF52799">
    <property type="entry name" value="(Phosphotyrosine protein) phosphatases II"/>
    <property type="match status" value="1"/>
</dbReference>
<dbReference type="Gene3D" id="3.90.190.10">
    <property type="entry name" value="Protein tyrosine phosphatase superfamily"/>
    <property type="match status" value="1"/>
</dbReference>
<evidence type="ECO:0000256" key="4">
    <source>
        <dbReference type="ARBA" id="ARBA00004601"/>
    </source>
</evidence>
<dbReference type="GO" id="GO:0004674">
    <property type="term" value="F:protein serine/threonine kinase activity"/>
    <property type="evidence" value="ECO:0007669"/>
    <property type="project" value="UniProtKB-KW"/>
</dbReference>
<feature type="compositionally biased region" description="Polar residues" evidence="25">
    <location>
        <begin position="1082"/>
        <end position="1094"/>
    </location>
</feature>
<feature type="domain" description="J" evidence="27">
    <location>
        <begin position="1219"/>
        <end position="1283"/>
    </location>
</feature>
<evidence type="ECO:0000256" key="15">
    <source>
        <dbReference type="ARBA" id="ARBA00022949"/>
    </source>
</evidence>
<evidence type="ECO:0000259" key="28">
    <source>
        <dbReference type="PROSITE" id="PS51182"/>
    </source>
</evidence>
<dbReference type="PROSITE" id="PS00108">
    <property type="entry name" value="PROTEIN_KINASE_ST"/>
    <property type="match status" value="1"/>
</dbReference>
<evidence type="ECO:0000256" key="2">
    <source>
        <dbReference type="ARBA" id="ARBA00004246"/>
    </source>
</evidence>
<dbReference type="PANTHER" id="PTHR23172">
    <property type="entry name" value="AUXILIN/CYCLIN G-ASSOCIATED KINASE-RELATED"/>
    <property type="match status" value="1"/>
</dbReference>
<dbReference type="FunFam" id="1.10.510.10:FF:000228">
    <property type="entry name" value="cyclin-G-associated kinase isoform X1"/>
    <property type="match status" value="1"/>
</dbReference>
<evidence type="ECO:0000256" key="10">
    <source>
        <dbReference type="ARBA" id="ARBA00022553"/>
    </source>
</evidence>
<keyword evidence="11" id="KW-0808">Transferase</keyword>
<dbReference type="InterPro" id="IPR008271">
    <property type="entry name" value="Ser/Thr_kinase_AS"/>
</dbReference>
<dbReference type="SUPFAM" id="SSF56112">
    <property type="entry name" value="Protein kinase-like (PK-like)"/>
    <property type="match status" value="1"/>
</dbReference>
<evidence type="ECO:0000256" key="7">
    <source>
        <dbReference type="ARBA" id="ARBA00022481"/>
    </source>
</evidence>
<keyword evidence="17" id="KW-0333">Golgi apparatus</keyword>
<dbReference type="SMART" id="SM00220">
    <property type="entry name" value="S_TKc"/>
    <property type="match status" value="1"/>
</dbReference>
<keyword evidence="12" id="KW-0547">Nucleotide-binding</keyword>
<feature type="compositionally biased region" description="Polar residues" evidence="25">
    <location>
        <begin position="940"/>
        <end position="950"/>
    </location>
</feature>
<organism evidence="29 30">
    <name type="scientific">Rhodinocichla rosea</name>
    <dbReference type="NCBI Taxonomy" id="58203"/>
    <lineage>
        <taxon>Eukaryota</taxon>
        <taxon>Metazoa</taxon>
        <taxon>Chordata</taxon>
        <taxon>Craniata</taxon>
        <taxon>Vertebrata</taxon>
        <taxon>Euteleostomi</taxon>
        <taxon>Archelosauria</taxon>
        <taxon>Archosauria</taxon>
        <taxon>Dinosauria</taxon>
        <taxon>Saurischia</taxon>
        <taxon>Theropoda</taxon>
        <taxon>Coelurosauria</taxon>
        <taxon>Aves</taxon>
        <taxon>Neognathae</taxon>
        <taxon>Neoaves</taxon>
        <taxon>Telluraves</taxon>
        <taxon>Australaves</taxon>
        <taxon>Passeriformes</taxon>
        <taxon>Thraupidae</taxon>
        <taxon>Rhodinocichla</taxon>
    </lineage>
</organism>
<dbReference type="GO" id="GO:0005925">
    <property type="term" value="C:focal adhesion"/>
    <property type="evidence" value="ECO:0007669"/>
    <property type="project" value="UniProtKB-SubCell"/>
</dbReference>
<feature type="compositionally biased region" description="Low complexity" evidence="25">
    <location>
        <begin position="1095"/>
        <end position="1115"/>
    </location>
</feature>
<dbReference type="SUPFAM" id="SSF46565">
    <property type="entry name" value="Chaperone J-domain"/>
    <property type="match status" value="1"/>
</dbReference>
<dbReference type="GO" id="GO:0072318">
    <property type="term" value="P:clathrin coat disassembly"/>
    <property type="evidence" value="ECO:0007669"/>
    <property type="project" value="TreeGrafter"/>
</dbReference>
<dbReference type="Gene3D" id="1.10.287.110">
    <property type="entry name" value="DnaJ domain"/>
    <property type="match status" value="1"/>
</dbReference>
<evidence type="ECO:0000256" key="3">
    <source>
        <dbReference type="ARBA" id="ARBA00004556"/>
    </source>
</evidence>
<keyword evidence="15" id="KW-0965">Cell junction</keyword>
<protein>
    <recommendedName>
        <fullName evidence="23">Cyclin-G-associated kinase</fullName>
        <ecNumber evidence="6">2.7.11.1</ecNumber>
    </recommendedName>
    <alternativeName>
        <fullName evidence="24">DnaJ homolog subfamily C member 26</fullName>
    </alternativeName>
</protein>
<evidence type="ECO:0000256" key="6">
    <source>
        <dbReference type="ARBA" id="ARBA00012513"/>
    </source>
</evidence>
<keyword evidence="9" id="KW-0723">Serine/threonine-protein kinase</keyword>
<keyword evidence="19" id="KW-0968">Cytoplasmic vesicle</keyword>
<dbReference type="Gene3D" id="2.60.40.1110">
    <property type="match status" value="1"/>
</dbReference>
<evidence type="ECO:0000313" key="30">
    <source>
        <dbReference type="Proteomes" id="UP000574210"/>
    </source>
</evidence>
<dbReference type="SMART" id="SM00271">
    <property type="entry name" value="DnaJ"/>
    <property type="match status" value="1"/>
</dbReference>
<keyword evidence="30" id="KW-1185">Reference proteome</keyword>
<comment type="function">
    <text evidence="22">Associates with cyclin G and CDK5. Seems to act as an auxilin homolog that is involved in the uncoating of clathrin-coated vesicles by Hsc70 in non-neuronal cells. Expression oscillates slightly during the cell cycle, peaking at G1. May play a role in clathrin-mediated endocytosis and intracellular trafficking, and in the dynamics of clathrin assembly/disassembly.</text>
</comment>
<feature type="non-terminal residue" evidence="29">
    <location>
        <position position="1"/>
    </location>
</feature>
<dbReference type="SUPFAM" id="SSF49562">
    <property type="entry name" value="C2 domain (Calcium/lipid-binding domain, CaLB)"/>
    <property type="match status" value="1"/>
</dbReference>
<dbReference type="EC" id="2.7.11.1" evidence="6"/>
<dbReference type="GO" id="GO:0005524">
    <property type="term" value="F:ATP binding"/>
    <property type="evidence" value="ECO:0007669"/>
    <property type="project" value="UniProtKB-KW"/>
</dbReference>
<feature type="compositionally biased region" description="Acidic residues" evidence="25">
    <location>
        <begin position="801"/>
        <end position="812"/>
    </location>
</feature>
<name>A0A7K8RVD1_9PASS</name>
<sequence length="1283" mass="141949">MSLFQSALDFLAGPGSLGAASRDQNDFVGQTVEMGDMKLRIKRVIAEGGFAFVYEAQDLGSGKDYALKRLLSNEEEKNKAIIQEVCFMKKLSGHPNIVQFCSAASIGKEESDTGQGEFLLLTELCKGQLVEFLKKIESKGPISCDTVLKIFYQTCRAVQHMHKQKPPIIHRDLKVENLLISNQGTIKLCDFGSATTIAYYPDYNWSAQKRAVVEEEITRNTTPMYRTPEMIDLYSNFPIGEKQDIWALGCILYLLCFRQHPFEDGAKLRIVNGKYVIPQNDTRYSVFHDLIRSALKVNPEERLSITELVNQLQEIAAARNVNPKSPITELLEQNGGYGNNAQPRTSVTSVLQNSKPAGQLNNLYNAGLTVAECDQTYGGFFDILRGGTERFFTNIKDTSSKVIQSVAKWHSSVKLPCRHLHNLGCVYVSILYCFSHLLSLSMQVSECGWPARRAPNLQNLYSICKNMHLWLKQDQKNVCIVHCLDGRAASAVVVCSFLCFCRLFTTAEAAVYMFSMKRCPPGIWPSHKRYIEYMCDMMAEEPIIPHSKPILVRSIVMTPVPLFSKQRNGCRPFCEVYVGDERVATTSQEYDKMKEFKIEDGKAVIPLGITVQGDVLIVIYHARSTLGGRLQAKMASMKMFQIQFHTGFVPRNATTVKFAKYDLDACDIQEKYPDLFQVNLEVEVEPRDRPSCEQPPWDNMNIKGLNPKILFSTREEQQEILSKFGKPELPRQPGSTAQYEAEASQLEQSSESAPTDTESPHSGSTDANNFFHSLDWKEGKTPESGIEDSSSKNDCVQLSDDREESDPSDEEFPTFPDEGSAVDEKDSTPEGELLFEASFEGPSALLQKSLTEENVDLLGLDSDISAEQKQPISEINPSTSNADLLNNLFVSSVSQVSNEPTGDLLGQGTDFFYSSQHAAAAQGSSSAAAVSSADPFDPFTMSSSSENQALSGPDLFGDFLNPTSTSTANTVPSTQSSVPPSSSSDFLNLGNLTPEPPKISSSTSHPDLLSGWDSWADSSTTSNVASPQLKPVSFTTGSQSSVSSGLSFSQAKAQNFDPFADLANLGSGLPGSSTGGLLGSGFSQKTAPSQKLGNQWQKSSKPQSTSWQSQTKSSTAAKPNYTVNFSVIGGREERGVRAPSFGQKPKVSENDFEDLLSNQGFSAKSDKKGPKTIAEMRKQEMSKDMDPLKLKILEWIEGKERNIRALISTLHTVLWEGENRWKPVSMADLVTPEQVKKYYRKAVLVVHPDKATGQPYEQYAKMIFMELNDAWSEFENQGSKSLF</sequence>
<dbReference type="Pfam" id="PF00069">
    <property type="entry name" value="Pkinase"/>
    <property type="match status" value="1"/>
</dbReference>
<reference evidence="29 30" key="1">
    <citation type="submission" date="2019-09" db="EMBL/GenBank/DDBJ databases">
        <title>Bird 10,000 Genomes (B10K) Project - Family phase.</title>
        <authorList>
            <person name="Zhang G."/>
        </authorList>
    </citation>
    <scope>NUCLEOTIDE SEQUENCE [LARGE SCALE GENOMIC DNA]</scope>
    <source>
        <strain evidence="29">B10K-CU-031-12</strain>
        <tissue evidence="29">Muscle</tissue>
    </source>
</reference>
<dbReference type="PROSITE" id="PS50076">
    <property type="entry name" value="DNAJ_2"/>
    <property type="match status" value="1"/>
</dbReference>
<evidence type="ECO:0000256" key="14">
    <source>
        <dbReference type="ARBA" id="ARBA00022840"/>
    </source>
</evidence>
<evidence type="ECO:0000256" key="12">
    <source>
        <dbReference type="ARBA" id="ARBA00022741"/>
    </source>
</evidence>
<evidence type="ECO:0000256" key="17">
    <source>
        <dbReference type="ARBA" id="ARBA00023034"/>
    </source>
</evidence>
<feature type="compositionally biased region" description="Low complexity" evidence="25">
    <location>
        <begin position="970"/>
        <end position="984"/>
    </location>
</feature>
<feature type="region of interest" description="Disordered" evidence="25">
    <location>
        <begin position="939"/>
        <end position="1006"/>
    </location>
</feature>
<keyword evidence="18" id="KW-0131">Cell cycle</keyword>
<evidence type="ECO:0000256" key="5">
    <source>
        <dbReference type="ARBA" id="ARBA00005490"/>
    </source>
</evidence>
<dbReference type="SMART" id="SM01326">
    <property type="entry name" value="PTEN_C2"/>
    <property type="match status" value="1"/>
</dbReference>
<evidence type="ECO:0000256" key="22">
    <source>
        <dbReference type="ARBA" id="ARBA00054326"/>
    </source>
</evidence>
<dbReference type="FunFam" id="2.60.40.1110:FF:000001">
    <property type="entry name" value="cyclin-G-associated kinase isoform X2"/>
    <property type="match status" value="1"/>
</dbReference>
<comment type="caution">
    <text evidence="29">The sequence shown here is derived from an EMBL/GenBank/DDBJ whole genome shotgun (WGS) entry which is preliminary data.</text>
</comment>
<keyword evidence="13 29" id="KW-0418">Kinase</keyword>
<proteinExistence type="inferred from homology"/>
<evidence type="ECO:0000256" key="21">
    <source>
        <dbReference type="ARBA" id="ARBA00048679"/>
    </source>
</evidence>
<dbReference type="GO" id="GO:0072583">
    <property type="term" value="P:clathrin-dependent endocytosis"/>
    <property type="evidence" value="ECO:0007669"/>
    <property type="project" value="TreeGrafter"/>
</dbReference>
<dbReference type="GO" id="GO:0030136">
    <property type="term" value="C:clathrin-coated vesicle"/>
    <property type="evidence" value="ECO:0007669"/>
    <property type="project" value="UniProtKB-SubCell"/>
</dbReference>
<dbReference type="Gene3D" id="1.10.510.10">
    <property type="entry name" value="Transferase(Phosphotransferase) domain 1"/>
    <property type="match status" value="1"/>
</dbReference>
<dbReference type="GO" id="GO:0030276">
    <property type="term" value="F:clathrin binding"/>
    <property type="evidence" value="ECO:0007669"/>
    <property type="project" value="TreeGrafter"/>
</dbReference>
<dbReference type="InterPro" id="IPR011009">
    <property type="entry name" value="Kinase-like_dom_sf"/>
</dbReference>
<feature type="compositionally biased region" description="Polar residues" evidence="25">
    <location>
        <begin position="754"/>
        <end position="771"/>
    </location>
</feature>
<feature type="region of interest" description="Disordered" evidence="25">
    <location>
        <begin position="724"/>
        <end position="832"/>
    </location>
</feature>
<evidence type="ECO:0000256" key="11">
    <source>
        <dbReference type="ARBA" id="ARBA00022679"/>
    </source>
</evidence>
<keyword evidence="7" id="KW-0488">Methylation</keyword>
<comment type="catalytic activity">
    <reaction evidence="21">
        <text>L-seryl-[protein] + ATP = O-phospho-L-seryl-[protein] + ADP + H(+)</text>
        <dbReference type="Rhea" id="RHEA:17989"/>
        <dbReference type="Rhea" id="RHEA-COMP:9863"/>
        <dbReference type="Rhea" id="RHEA-COMP:11604"/>
        <dbReference type="ChEBI" id="CHEBI:15378"/>
        <dbReference type="ChEBI" id="CHEBI:29999"/>
        <dbReference type="ChEBI" id="CHEBI:30616"/>
        <dbReference type="ChEBI" id="CHEBI:83421"/>
        <dbReference type="ChEBI" id="CHEBI:456216"/>
        <dbReference type="EC" id="2.7.11.1"/>
    </reaction>
</comment>
<dbReference type="InterPro" id="IPR001623">
    <property type="entry name" value="DnaJ_domain"/>
</dbReference>
<dbReference type="InterPro" id="IPR035892">
    <property type="entry name" value="C2_domain_sf"/>
</dbReference>
<evidence type="ECO:0000259" key="26">
    <source>
        <dbReference type="PROSITE" id="PS50011"/>
    </source>
</evidence>
<feature type="region of interest" description="Disordered" evidence="25">
    <location>
        <begin position="1076"/>
        <end position="1115"/>
    </location>
</feature>
<feature type="domain" description="C2 tensin-type" evidence="28">
    <location>
        <begin position="547"/>
        <end position="685"/>
    </location>
</feature>
<dbReference type="PROSITE" id="PS50011">
    <property type="entry name" value="PROTEIN_KINASE_DOM"/>
    <property type="match status" value="1"/>
</dbReference>
<evidence type="ECO:0000256" key="8">
    <source>
        <dbReference type="ARBA" id="ARBA00022490"/>
    </source>
</evidence>
<dbReference type="CDD" id="cd06257">
    <property type="entry name" value="DnaJ"/>
    <property type="match status" value="1"/>
</dbReference>
<evidence type="ECO:0000256" key="25">
    <source>
        <dbReference type="SAM" id="MobiDB-lite"/>
    </source>
</evidence>
<keyword evidence="16" id="KW-0007">Acetylation</keyword>
<dbReference type="FunFam" id="1.10.287.110:FF:000002">
    <property type="entry name" value="putative tyrosine-protein phosphatase auxilin isoform X2"/>
    <property type="match status" value="1"/>
</dbReference>
<comment type="similarity">
    <text evidence="5">Belongs to the protein kinase superfamily. AGC Ser/Thr protein kinase family. PKC subfamily.</text>
</comment>
<gene>
    <name evidence="29" type="primary">Gak_0</name>
    <name evidence="29" type="ORF">RHOROS_R03996</name>
</gene>